<dbReference type="PRINTS" id="PR01021">
    <property type="entry name" value="OMPADOMAIN"/>
</dbReference>
<protein>
    <submittedName>
        <fullName evidence="4">Peptidoglycan-binding protein ArfA</fullName>
    </submittedName>
</protein>
<dbReference type="KEGG" id="mlj:MLAC_03890"/>
<keyword evidence="2" id="KW-0472">Membrane</keyword>
<keyword evidence="3" id="KW-0998">Cell outer membrane</keyword>
<evidence type="ECO:0000256" key="3">
    <source>
        <dbReference type="ARBA" id="ARBA00023237"/>
    </source>
</evidence>
<dbReference type="Pfam" id="PF00691">
    <property type="entry name" value="OmpA"/>
    <property type="match status" value="1"/>
</dbReference>
<dbReference type="PANTHER" id="PTHR30329">
    <property type="entry name" value="STATOR ELEMENT OF FLAGELLAR MOTOR COMPLEX"/>
    <property type="match status" value="1"/>
</dbReference>
<evidence type="ECO:0000256" key="1">
    <source>
        <dbReference type="ARBA" id="ARBA00004442"/>
    </source>
</evidence>
<evidence type="ECO:0000313" key="5">
    <source>
        <dbReference type="Proteomes" id="UP000466396"/>
    </source>
</evidence>
<reference evidence="4 5" key="1">
    <citation type="journal article" date="2019" name="Emerg. Microbes Infect.">
        <title>Comprehensive subspecies identification of 175 nontuberculous mycobacteria species based on 7547 genomic profiles.</title>
        <authorList>
            <person name="Matsumoto Y."/>
            <person name="Kinjo T."/>
            <person name="Motooka D."/>
            <person name="Nabeya D."/>
            <person name="Jung N."/>
            <person name="Uechi K."/>
            <person name="Horii T."/>
            <person name="Iida T."/>
            <person name="Fujita J."/>
            <person name="Nakamura S."/>
        </authorList>
    </citation>
    <scope>NUCLEOTIDE SEQUENCE [LARGE SCALE GENOMIC DNA]</scope>
    <source>
        <strain evidence="4 5">JCM 15657</strain>
    </source>
</reference>
<evidence type="ECO:0000313" key="4">
    <source>
        <dbReference type="EMBL" id="BBX95095.1"/>
    </source>
</evidence>
<name>A0A1X1YV50_9MYCO</name>
<evidence type="ECO:0000256" key="2">
    <source>
        <dbReference type="ARBA" id="ARBA00023136"/>
    </source>
</evidence>
<dbReference type="Gene3D" id="3.40.1520.20">
    <property type="match status" value="1"/>
</dbReference>
<dbReference type="Proteomes" id="UP000466396">
    <property type="component" value="Chromosome"/>
</dbReference>
<dbReference type="Pfam" id="PF21923">
    <property type="entry name" value="BON_like"/>
    <property type="match status" value="1"/>
</dbReference>
<dbReference type="OrthoDB" id="9782229at2"/>
<dbReference type="AlphaFoldDB" id="A0A1X1YV50"/>
<comment type="subcellular location">
    <subcellularLocation>
        <location evidence="1">Cell outer membrane</location>
    </subcellularLocation>
</comment>
<keyword evidence="5" id="KW-1185">Reference proteome</keyword>
<dbReference type="GO" id="GO:0009279">
    <property type="term" value="C:cell outer membrane"/>
    <property type="evidence" value="ECO:0007669"/>
    <property type="project" value="UniProtKB-SubCell"/>
</dbReference>
<dbReference type="InterPro" id="IPR050330">
    <property type="entry name" value="Bact_OuterMem_StrucFunc"/>
</dbReference>
<dbReference type="EMBL" id="AP022581">
    <property type="protein sequence ID" value="BBX95095.1"/>
    <property type="molecule type" value="Genomic_DNA"/>
</dbReference>
<dbReference type="PANTHER" id="PTHR30329:SF21">
    <property type="entry name" value="LIPOPROTEIN YIAD-RELATED"/>
    <property type="match status" value="1"/>
</dbReference>
<dbReference type="InterPro" id="IPR006664">
    <property type="entry name" value="OMP_bac"/>
</dbReference>
<dbReference type="InterPro" id="IPR006690">
    <property type="entry name" value="OMPA-like_CS"/>
</dbReference>
<dbReference type="InterPro" id="IPR007055">
    <property type="entry name" value="BON_dom"/>
</dbReference>
<accession>A0A1X1YV50</accession>
<dbReference type="Pfam" id="PF04972">
    <property type="entry name" value="BON"/>
    <property type="match status" value="1"/>
</dbReference>
<dbReference type="PROSITE" id="PS01068">
    <property type="entry name" value="OMPA_1"/>
    <property type="match status" value="1"/>
</dbReference>
<dbReference type="InterPro" id="IPR054121">
    <property type="entry name" value="ArfA_BON-like"/>
</dbReference>
<dbReference type="Gene3D" id="3.30.1330.60">
    <property type="entry name" value="OmpA-like domain"/>
    <property type="match status" value="1"/>
</dbReference>
<dbReference type="STRING" id="169765.AWC15_12025"/>
<dbReference type="SUPFAM" id="SSF103088">
    <property type="entry name" value="OmpA-like"/>
    <property type="match status" value="1"/>
</dbReference>
<dbReference type="PROSITE" id="PS51123">
    <property type="entry name" value="OMPA_2"/>
    <property type="match status" value="1"/>
</dbReference>
<sequence>MAGSGKRPATTGAPSAPTFYRQPLGRSWLIGLLVIPLLIAGIGYIVAHRSQPANEPAPTPGASNTSAAPRPSLAALSIVRNANSITVSGDFPDDSAKAALMNALKGSLTPDVNVIDQIWINPDAKALDFTNAGPVFSASAPIPDFNLTVNVDSVILMGTAASMEQKSAVAQAAATAWSGVNVVDRIEVKGPNPPPAAPPATPNAAPPASPGAPGPGGCTDLQSAINTATGGPIYFGNDGISLTPADEQALTQVADKLKACPNARVTINGYADNSGGDGVNAALSARRATAVADFLVSHGVARDLVVAKGLGSANPIAPNDTADGRAKNRRAEIVVG</sequence>
<dbReference type="InterPro" id="IPR006665">
    <property type="entry name" value="OmpA-like"/>
</dbReference>
<proteinExistence type="predicted"/>
<gene>
    <name evidence="4" type="primary">arfA</name>
    <name evidence="4" type="ORF">MLAC_03890</name>
</gene>
<dbReference type="InterPro" id="IPR036737">
    <property type="entry name" value="OmpA-like_sf"/>
</dbReference>
<dbReference type="CDD" id="cd07185">
    <property type="entry name" value="OmpA_C-like"/>
    <property type="match status" value="1"/>
</dbReference>
<dbReference type="RefSeq" id="WP_085156152.1">
    <property type="nucleotide sequence ID" value="NZ_AP022581.1"/>
</dbReference>
<organism evidence="4 5">
    <name type="scientific">Mycobacterium lacus</name>
    <dbReference type="NCBI Taxonomy" id="169765"/>
    <lineage>
        <taxon>Bacteria</taxon>
        <taxon>Bacillati</taxon>
        <taxon>Actinomycetota</taxon>
        <taxon>Actinomycetes</taxon>
        <taxon>Mycobacteriales</taxon>
        <taxon>Mycobacteriaceae</taxon>
        <taxon>Mycobacterium</taxon>
    </lineage>
</organism>